<organism evidence="1 2">
    <name type="scientific">Flavihumibacter solisilvae</name>
    <dbReference type="NCBI Taxonomy" id="1349421"/>
    <lineage>
        <taxon>Bacteria</taxon>
        <taxon>Pseudomonadati</taxon>
        <taxon>Bacteroidota</taxon>
        <taxon>Chitinophagia</taxon>
        <taxon>Chitinophagales</taxon>
        <taxon>Chitinophagaceae</taxon>
        <taxon>Flavihumibacter</taxon>
    </lineage>
</organism>
<evidence type="ECO:0000313" key="1">
    <source>
        <dbReference type="EMBL" id="KIC92723.1"/>
    </source>
</evidence>
<dbReference type="InterPro" id="IPR029058">
    <property type="entry name" value="AB_hydrolase_fold"/>
</dbReference>
<dbReference type="EMBL" id="JSVC01000029">
    <property type="protein sequence ID" value="KIC92723.1"/>
    <property type="molecule type" value="Genomic_DNA"/>
</dbReference>
<proteinExistence type="predicted"/>
<accession>A0A0C1LB20</accession>
<protein>
    <submittedName>
        <fullName evidence="1">Esterase</fullName>
    </submittedName>
</protein>
<reference evidence="1 2" key="1">
    <citation type="submission" date="2014-11" db="EMBL/GenBank/DDBJ databases">
        <title>Genome sequence of Flavihumibacter solisilvae 3-3.</title>
        <authorList>
            <person name="Zhou G."/>
            <person name="Li M."/>
            <person name="Wang G."/>
        </authorList>
    </citation>
    <scope>NUCLEOTIDE SEQUENCE [LARGE SCALE GENOMIC DNA]</scope>
    <source>
        <strain evidence="1 2">3-3</strain>
    </source>
</reference>
<dbReference type="Proteomes" id="UP000031408">
    <property type="component" value="Unassembled WGS sequence"/>
</dbReference>
<dbReference type="AlphaFoldDB" id="A0A0C1LB20"/>
<dbReference type="Gene3D" id="3.40.50.1820">
    <property type="entry name" value="alpha/beta hydrolase"/>
    <property type="match status" value="1"/>
</dbReference>
<gene>
    <name evidence="1" type="ORF">OI18_21235</name>
</gene>
<dbReference type="InterPro" id="IPR000801">
    <property type="entry name" value="Esterase-like"/>
</dbReference>
<name>A0A0C1LB20_9BACT</name>
<dbReference type="SUPFAM" id="SSF53474">
    <property type="entry name" value="alpha/beta-Hydrolases"/>
    <property type="match status" value="1"/>
</dbReference>
<evidence type="ECO:0000313" key="2">
    <source>
        <dbReference type="Proteomes" id="UP000031408"/>
    </source>
</evidence>
<keyword evidence="2" id="KW-1185">Reference proteome</keyword>
<dbReference type="STRING" id="1349421.OI18_21235"/>
<sequence length="243" mass="28114">MNRQLTSWFSPSLQKEMPLAVYGHYGFALLLIPTAAADYLEYERFQLLDSIRPYIESGKVKVFSIDSINNESWMNNSMDPRHKSVRHQQWNQYVYSDVIPFIKTQTSEDTAIITSGASFGALHSANLFFKRPDLINGCIAMSGVYDLTEYTKGYFDEDVYYNSPCHYLPNLTDHGILEQIRKSSHIHILSGSGDYEDPDAARRLSGILYNKGIWYELDIWGKDMTHDWPTWRAMLPHYLASRF</sequence>
<comment type="caution">
    <text evidence="1">The sequence shown here is derived from an EMBL/GenBank/DDBJ whole genome shotgun (WGS) entry which is preliminary data.</text>
</comment>
<dbReference type="OrthoDB" id="9775130at2"/>
<dbReference type="RefSeq" id="WP_039143816.1">
    <property type="nucleotide sequence ID" value="NZ_JSVC01000029.1"/>
</dbReference>
<dbReference type="Pfam" id="PF00756">
    <property type="entry name" value="Esterase"/>
    <property type="match status" value="1"/>
</dbReference>